<name>A0A3R9P725_9BACI</name>
<organism evidence="1 2">
    <name type="scientific">Salibacterium salarium</name>
    <dbReference type="NCBI Taxonomy" id="284579"/>
    <lineage>
        <taxon>Bacteria</taxon>
        <taxon>Bacillati</taxon>
        <taxon>Bacillota</taxon>
        <taxon>Bacilli</taxon>
        <taxon>Bacillales</taxon>
        <taxon>Bacillaceae</taxon>
    </lineage>
</organism>
<keyword evidence="2" id="KW-1185">Reference proteome</keyword>
<dbReference type="Pfam" id="PF11367">
    <property type="entry name" value="Tail_completion_gp17"/>
    <property type="match status" value="1"/>
</dbReference>
<dbReference type="RefSeq" id="WP_125556587.1">
    <property type="nucleotide sequence ID" value="NZ_RBVX01000013.1"/>
</dbReference>
<gene>
    <name evidence="1" type="ORF">D7Z54_14555</name>
</gene>
<comment type="caution">
    <text evidence="1">The sequence shown here is derived from an EMBL/GenBank/DDBJ whole genome shotgun (WGS) entry which is preliminary data.</text>
</comment>
<accession>A0A3R9P725</accession>
<reference evidence="1 2" key="1">
    <citation type="submission" date="2018-10" db="EMBL/GenBank/DDBJ databases">
        <title>Draft genome sequence of Bacillus salarius IM0101, isolated from a hypersaline soil in Inner Mongolia, China.</title>
        <authorList>
            <person name="Yamprayoonswat W."/>
            <person name="Boonvisut S."/>
            <person name="Jumpathong W."/>
            <person name="Sittihan S."/>
            <person name="Ruangsuj P."/>
            <person name="Wanthongcharoen S."/>
            <person name="Thongpramul N."/>
            <person name="Pimmason S."/>
            <person name="Yu B."/>
            <person name="Yasawong M."/>
        </authorList>
    </citation>
    <scope>NUCLEOTIDE SEQUENCE [LARGE SCALE GENOMIC DNA]</scope>
    <source>
        <strain evidence="1 2">IM0101</strain>
    </source>
</reference>
<dbReference type="Proteomes" id="UP000275076">
    <property type="component" value="Unassembled WGS sequence"/>
</dbReference>
<dbReference type="InterPro" id="IPR021508">
    <property type="entry name" value="Gp17-like"/>
</dbReference>
<dbReference type="EMBL" id="RBVX01000013">
    <property type="protein sequence ID" value="RSL32667.1"/>
    <property type="molecule type" value="Genomic_DNA"/>
</dbReference>
<sequence>MNVYSVLSNLSVPVRRLTFSGSETTYITFFDYNENEAQSADDEETATYEFVQVDVWSKGDYTQLVKDVKTAMKAAGFKRRDEQEFYEDDTELFHKAIRFVINT</sequence>
<dbReference type="AlphaFoldDB" id="A0A3R9P725"/>
<dbReference type="OrthoDB" id="2454603at2"/>
<evidence type="ECO:0000313" key="2">
    <source>
        <dbReference type="Proteomes" id="UP000275076"/>
    </source>
</evidence>
<evidence type="ECO:0000313" key="1">
    <source>
        <dbReference type="EMBL" id="RSL32667.1"/>
    </source>
</evidence>
<protein>
    <submittedName>
        <fullName evidence="1">Uncharacterized protein</fullName>
    </submittedName>
</protein>
<proteinExistence type="predicted"/>